<comment type="caution">
    <text evidence="1">The sequence shown here is derived from an EMBL/GenBank/DDBJ whole genome shotgun (WGS) entry which is preliminary data.</text>
</comment>
<sequence>MLYIHIDVIDVLYLHAGNRVKVGEGAICSCVAGERRCVYVVWYKISNRSICNGVRYKHCSIRLIEKPTLRRNIISDRSYMLINSLKIKIKFVFLNNRSQVRRGRRRRRDSVVRPRATTWTDQTDNLRCR</sequence>
<dbReference type="AlphaFoldDB" id="A0AAW1LWM0"/>
<keyword evidence="2" id="KW-1185">Reference proteome</keyword>
<dbReference type="EMBL" id="JASPKY010000088">
    <property type="protein sequence ID" value="KAK9738351.1"/>
    <property type="molecule type" value="Genomic_DNA"/>
</dbReference>
<evidence type="ECO:0000313" key="1">
    <source>
        <dbReference type="EMBL" id="KAK9738351.1"/>
    </source>
</evidence>
<organism evidence="1 2">
    <name type="scientific">Popillia japonica</name>
    <name type="common">Japanese beetle</name>
    <dbReference type="NCBI Taxonomy" id="7064"/>
    <lineage>
        <taxon>Eukaryota</taxon>
        <taxon>Metazoa</taxon>
        <taxon>Ecdysozoa</taxon>
        <taxon>Arthropoda</taxon>
        <taxon>Hexapoda</taxon>
        <taxon>Insecta</taxon>
        <taxon>Pterygota</taxon>
        <taxon>Neoptera</taxon>
        <taxon>Endopterygota</taxon>
        <taxon>Coleoptera</taxon>
        <taxon>Polyphaga</taxon>
        <taxon>Scarabaeiformia</taxon>
        <taxon>Scarabaeidae</taxon>
        <taxon>Rutelinae</taxon>
        <taxon>Popillia</taxon>
    </lineage>
</organism>
<protein>
    <submittedName>
        <fullName evidence="1">Uncharacterized protein</fullName>
    </submittedName>
</protein>
<evidence type="ECO:0000313" key="2">
    <source>
        <dbReference type="Proteomes" id="UP001458880"/>
    </source>
</evidence>
<accession>A0AAW1LWM0</accession>
<proteinExistence type="predicted"/>
<name>A0AAW1LWM0_POPJA</name>
<gene>
    <name evidence="1" type="ORF">QE152_g9997</name>
</gene>
<reference evidence="1 2" key="1">
    <citation type="journal article" date="2024" name="BMC Genomics">
        <title>De novo assembly and annotation of Popillia japonica's genome with initial clues to its potential as an invasive pest.</title>
        <authorList>
            <person name="Cucini C."/>
            <person name="Boschi S."/>
            <person name="Funari R."/>
            <person name="Cardaioli E."/>
            <person name="Iannotti N."/>
            <person name="Marturano G."/>
            <person name="Paoli F."/>
            <person name="Bruttini M."/>
            <person name="Carapelli A."/>
            <person name="Frati F."/>
            <person name="Nardi F."/>
        </authorList>
    </citation>
    <scope>NUCLEOTIDE SEQUENCE [LARGE SCALE GENOMIC DNA]</scope>
    <source>
        <strain evidence="1">DMR45628</strain>
    </source>
</reference>
<dbReference type="Proteomes" id="UP001458880">
    <property type="component" value="Unassembled WGS sequence"/>
</dbReference>